<feature type="compositionally biased region" description="Polar residues" evidence="1">
    <location>
        <begin position="94"/>
        <end position="103"/>
    </location>
</feature>
<evidence type="ECO:0000256" key="1">
    <source>
        <dbReference type="SAM" id="MobiDB-lite"/>
    </source>
</evidence>
<dbReference type="EMBL" id="JAQQWP010000001">
    <property type="protein sequence ID" value="KAK8132546.1"/>
    <property type="molecule type" value="Genomic_DNA"/>
</dbReference>
<accession>A0AAW0RCR4</accession>
<dbReference type="AlphaFoldDB" id="A0AAW0RCR4"/>
<name>A0AAW0RCR4_9PEZI</name>
<gene>
    <name evidence="2" type="ORF">PG999_000719</name>
</gene>
<evidence type="ECO:0000313" key="2">
    <source>
        <dbReference type="EMBL" id="KAK8132546.1"/>
    </source>
</evidence>
<proteinExistence type="predicted"/>
<organism evidence="2 3">
    <name type="scientific">Apiospora kogelbergensis</name>
    <dbReference type="NCBI Taxonomy" id="1337665"/>
    <lineage>
        <taxon>Eukaryota</taxon>
        <taxon>Fungi</taxon>
        <taxon>Dikarya</taxon>
        <taxon>Ascomycota</taxon>
        <taxon>Pezizomycotina</taxon>
        <taxon>Sordariomycetes</taxon>
        <taxon>Xylariomycetidae</taxon>
        <taxon>Amphisphaeriales</taxon>
        <taxon>Apiosporaceae</taxon>
        <taxon>Apiospora</taxon>
    </lineage>
</organism>
<feature type="region of interest" description="Disordered" evidence="1">
    <location>
        <begin position="89"/>
        <end position="140"/>
    </location>
</feature>
<reference evidence="2 3" key="1">
    <citation type="submission" date="2023-01" db="EMBL/GenBank/DDBJ databases">
        <title>Analysis of 21 Apiospora genomes using comparative genomics revels a genus with tremendous synthesis potential of carbohydrate active enzymes and secondary metabolites.</title>
        <authorList>
            <person name="Sorensen T."/>
        </authorList>
    </citation>
    <scope>NUCLEOTIDE SEQUENCE [LARGE SCALE GENOMIC DNA]</scope>
    <source>
        <strain evidence="2 3">CBS 117206</strain>
    </source>
</reference>
<keyword evidence="3" id="KW-1185">Reference proteome</keyword>
<sequence>MCKQYYLDFADCGCQLQYQLEHCTHGPSSSLCLGRRSVLMVAGMPLCHQHAFYRQKQEARGQELERERAERQRKLYEWQQYWQLQQGWQQNQQPGSAGQSSRGVFSHAATGDVNGSSTAQESAGTGAAGQRGTIEDWWNA</sequence>
<feature type="compositionally biased region" description="Polar residues" evidence="1">
    <location>
        <begin position="113"/>
        <end position="123"/>
    </location>
</feature>
<dbReference type="Proteomes" id="UP001392437">
    <property type="component" value="Unassembled WGS sequence"/>
</dbReference>
<protein>
    <submittedName>
        <fullName evidence="2">Uncharacterized protein</fullName>
    </submittedName>
</protein>
<evidence type="ECO:0000313" key="3">
    <source>
        <dbReference type="Proteomes" id="UP001392437"/>
    </source>
</evidence>
<comment type="caution">
    <text evidence="2">The sequence shown here is derived from an EMBL/GenBank/DDBJ whole genome shotgun (WGS) entry which is preliminary data.</text>
</comment>